<organism evidence="1 2">
    <name type="scientific">Morella rubra</name>
    <name type="common">Chinese bayberry</name>
    <dbReference type="NCBI Taxonomy" id="262757"/>
    <lineage>
        <taxon>Eukaryota</taxon>
        <taxon>Viridiplantae</taxon>
        <taxon>Streptophyta</taxon>
        <taxon>Embryophyta</taxon>
        <taxon>Tracheophyta</taxon>
        <taxon>Spermatophyta</taxon>
        <taxon>Magnoliopsida</taxon>
        <taxon>eudicotyledons</taxon>
        <taxon>Gunneridae</taxon>
        <taxon>Pentapetalae</taxon>
        <taxon>rosids</taxon>
        <taxon>fabids</taxon>
        <taxon>Fagales</taxon>
        <taxon>Myricaceae</taxon>
        <taxon>Morella</taxon>
    </lineage>
</organism>
<accession>A0A6A1VZN8</accession>
<evidence type="ECO:0000313" key="1">
    <source>
        <dbReference type="EMBL" id="KAB1216050.1"/>
    </source>
</evidence>
<dbReference type="AlphaFoldDB" id="A0A6A1VZN8"/>
<reference evidence="1 2" key="1">
    <citation type="journal article" date="2019" name="Plant Biotechnol. J.">
        <title>The red bayberry genome and genetic basis of sex determination.</title>
        <authorList>
            <person name="Jia H.M."/>
            <person name="Jia H.J."/>
            <person name="Cai Q.L."/>
            <person name="Wang Y."/>
            <person name="Zhao H.B."/>
            <person name="Yang W.F."/>
            <person name="Wang G.Y."/>
            <person name="Li Y.H."/>
            <person name="Zhan D.L."/>
            <person name="Shen Y.T."/>
            <person name="Niu Q.F."/>
            <person name="Chang L."/>
            <person name="Qiu J."/>
            <person name="Zhao L."/>
            <person name="Xie H.B."/>
            <person name="Fu W.Y."/>
            <person name="Jin J."/>
            <person name="Li X.W."/>
            <person name="Jiao Y."/>
            <person name="Zhou C.C."/>
            <person name="Tu T."/>
            <person name="Chai C.Y."/>
            <person name="Gao J.L."/>
            <person name="Fan L.J."/>
            <person name="van de Weg E."/>
            <person name="Wang J.Y."/>
            <person name="Gao Z.S."/>
        </authorList>
    </citation>
    <scope>NUCLEOTIDE SEQUENCE [LARGE SCALE GENOMIC DNA]</scope>
    <source>
        <tissue evidence="1">Leaves</tissue>
    </source>
</reference>
<gene>
    <name evidence="1" type="ORF">CJ030_MR4G009614</name>
</gene>
<evidence type="ECO:0000313" key="2">
    <source>
        <dbReference type="Proteomes" id="UP000516437"/>
    </source>
</evidence>
<dbReference type="EMBL" id="RXIC02000022">
    <property type="protein sequence ID" value="KAB1216050.1"/>
    <property type="molecule type" value="Genomic_DNA"/>
</dbReference>
<sequence>MTFICTDVIGQQLGVLICIGGGGLTAMGIGTVISKGGYCALTVQRRSQICDSINCGDGDGDGFRQTVTYTTVNHPYFRLEMIIDYVTYFYWAFIGIC</sequence>
<comment type="caution">
    <text evidence="1">The sequence shown here is derived from an EMBL/GenBank/DDBJ whole genome shotgun (WGS) entry which is preliminary data.</text>
</comment>
<keyword evidence="2" id="KW-1185">Reference proteome</keyword>
<name>A0A6A1VZN8_9ROSI</name>
<dbReference type="Proteomes" id="UP000516437">
    <property type="component" value="Chromosome 4"/>
</dbReference>
<proteinExistence type="predicted"/>
<protein>
    <submittedName>
        <fullName evidence="1">Uncharacterized protein</fullName>
    </submittedName>
</protein>